<evidence type="ECO:0000256" key="1">
    <source>
        <dbReference type="ARBA" id="ARBA00001849"/>
    </source>
</evidence>
<feature type="compositionally biased region" description="Basic residues" evidence="9">
    <location>
        <begin position="715"/>
        <end position="731"/>
    </location>
</feature>
<evidence type="ECO:0000256" key="5">
    <source>
        <dbReference type="ARBA" id="ARBA00022801"/>
    </source>
</evidence>
<reference evidence="10 11" key="1">
    <citation type="submission" date="2020-02" db="EMBL/GenBank/DDBJ databases">
        <title>Genome analysis of Thermosulfuriphilus ammonigenes ST65T, an anaerobic thermophilic chemolithoautotrophic bacterium isolated from a deep-sea hydrothermal vent.</title>
        <authorList>
            <person name="Slobodkina G."/>
            <person name="Allioux M."/>
            <person name="Merkel A."/>
            <person name="Alain K."/>
            <person name="Jebbar M."/>
            <person name="Slobodkin A."/>
        </authorList>
    </citation>
    <scope>NUCLEOTIDE SEQUENCE [LARGE SCALE GENOMIC DNA]</scope>
    <source>
        <strain evidence="10 11">ST65</strain>
    </source>
</reference>
<dbReference type="Pfam" id="PF08206">
    <property type="entry name" value="OB_RNB"/>
    <property type="match status" value="1"/>
</dbReference>
<organism evidence="10 11">
    <name type="scientific">Thermosulfuriphilus ammonigenes</name>
    <dbReference type="NCBI Taxonomy" id="1936021"/>
    <lineage>
        <taxon>Bacteria</taxon>
        <taxon>Pseudomonadati</taxon>
        <taxon>Thermodesulfobacteriota</taxon>
        <taxon>Thermodesulfobacteria</taxon>
        <taxon>Thermodesulfobacteriales</taxon>
        <taxon>Thermodesulfobacteriaceae</taxon>
        <taxon>Thermosulfuriphilus</taxon>
    </lineage>
</organism>
<dbReference type="EC" id="3.1.13.1" evidence="8"/>
<dbReference type="InterPro" id="IPR012340">
    <property type="entry name" value="NA-bd_OB-fold"/>
</dbReference>
<dbReference type="EMBL" id="CP048877">
    <property type="protein sequence ID" value="QIJ71913.1"/>
    <property type="molecule type" value="Genomic_DNA"/>
</dbReference>
<dbReference type="SMART" id="SM00955">
    <property type="entry name" value="RNB"/>
    <property type="match status" value="1"/>
</dbReference>
<keyword evidence="5 8" id="KW-0378">Hydrolase</keyword>
<dbReference type="SUPFAM" id="SSF50249">
    <property type="entry name" value="Nucleic acid-binding proteins"/>
    <property type="match status" value="4"/>
</dbReference>
<dbReference type="Pfam" id="PF00773">
    <property type="entry name" value="RNB"/>
    <property type="match status" value="1"/>
</dbReference>
<dbReference type="SMART" id="SM00357">
    <property type="entry name" value="CSP"/>
    <property type="match status" value="1"/>
</dbReference>
<dbReference type="Pfam" id="PF17876">
    <property type="entry name" value="CSD2"/>
    <property type="match status" value="1"/>
</dbReference>
<comment type="catalytic activity">
    <reaction evidence="1 8">
        <text>Exonucleolytic cleavage in the 3'- to 5'-direction to yield nucleoside 5'-phosphates.</text>
        <dbReference type="EC" id="3.1.13.1"/>
    </reaction>
</comment>
<dbReference type="SMART" id="SM00316">
    <property type="entry name" value="S1"/>
    <property type="match status" value="1"/>
</dbReference>
<dbReference type="GO" id="GO:0006402">
    <property type="term" value="P:mRNA catabolic process"/>
    <property type="evidence" value="ECO:0007669"/>
    <property type="project" value="TreeGrafter"/>
</dbReference>
<evidence type="ECO:0000256" key="3">
    <source>
        <dbReference type="ARBA" id="ARBA00022490"/>
    </source>
</evidence>
<protein>
    <recommendedName>
        <fullName evidence="8">Ribonuclease R</fullName>
        <shortName evidence="8">RNase R</shortName>
        <ecNumber evidence="8">3.1.13.1</ecNumber>
    </recommendedName>
</protein>
<comment type="function">
    <text evidence="8">3'-5' exoribonuclease that releases 5'-nucleoside monophosphates and is involved in maturation of structured RNAs.</text>
</comment>
<dbReference type="PANTHER" id="PTHR23355:SF9">
    <property type="entry name" value="DIS3-LIKE EXONUCLEASE 2"/>
    <property type="match status" value="1"/>
</dbReference>
<evidence type="ECO:0000256" key="4">
    <source>
        <dbReference type="ARBA" id="ARBA00022722"/>
    </source>
</evidence>
<dbReference type="CDD" id="cd04471">
    <property type="entry name" value="S1_RNase_R"/>
    <property type="match status" value="1"/>
</dbReference>
<evidence type="ECO:0000256" key="9">
    <source>
        <dbReference type="SAM" id="MobiDB-lite"/>
    </source>
</evidence>
<evidence type="ECO:0000313" key="10">
    <source>
        <dbReference type="EMBL" id="QIJ71913.1"/>
    </source>
</evidence>
<dbReference type="GO" id="GO:0005829">
    <property type="term" value="C:cytosol"/>
    <property type="evidence" value="ECO:0007669"/>
    <property type="project" value="TreeGrafter"/>
</dbReference>
<dbReference type="GO" id="GO:0008859">
    <property type="term" value="F:exoribonuclease II activity"/>
    <property type="evidence" value="ECO:0007669"/>
    <property type="project" value="UniProtKB-UniRule"/>
</dbReference>
<keyword evidence="3 8" id="KW-0963">Cytoplasm</keyword>
<evidence type="ECO:0000256" key="6">
    <source>
        <dbReference type="ARBA" id="ARBA00022839"/>
    </source>
</evidence>
<sequence>MGKKIKKKPSIPPTEKNIIKIMEERGRPLLLREIYHALHIPSEERKKVRELIQRLTSQGRLVHLKGKRYGLPEKMRLVTGRLTVHRDGYGFVETGEKGQPDVFIPPGKLKGAVDGDRVVVRIEKSGRRPEGSIIRILERGRRKIIGYFHRGRHVSTVIPEEENLFFEVFIPKGLGKGARSGQIVVAELIDFRPERRNPEGRVIEVLGDPKDLSVQTKIVIHKYDLPHELSEAAKKELQQIPDEVREEDKAGREDLTEIPLVTIDGETARDFDDAVYVAKRRQGWRLYVAIADVSHYVPQGSALDEEAYRRGTSVYFPNAVVPMFPEKLSNNLCSLNPEVERLALAVIIDFDRQGRVKRSRFTKAVIRSHHRFSYTEVKKILVDRDRDLRREHKPFLTSLKWMAELAMEIKAQREARGSIDFDLPEPQIILSFKGELEDIVRRERNLAHMIIEEFMIAANEAVARHLTEREYPILYRVHEAPDLERVKEFVEFAASLGLDLKVPRRLSPAWFQQVLKEIEGKPYAYIVNTILLRTMKQASYDPYNLGHFGLASECYCHFTSPIRRYPDLVVHRALKALLEGRKPPYRLEDLKKMGQHLSHRERVAMEAEREMIDRVRVRLMAERLGEEYEGVISGVAAFGFFVELFEVFVSGVVRLVDLSDDYYILDEKHHRLVGTRTGRVFQIGDVVRVRVKAVDIARRHINFELIESRKENGKKSGRRRKRRSKKKKANP</sequence>
<dbReference type="InterPro" id="IPR011129">
    <property type="entry name" value="CSD"/>
</dbReference>
<dbReference type="Proteomes" id="UP000502179">
    <property type="component" value="Chromosome"/>
</dbReference>
<keyword evidence="4 8" id="KW-0540">Nuclease</keyword>
<dbReference type="NCBIfam" id="TIGR00358">
    <property type="entry name" value="3_prime_RNase"/>
    <property type="match status" value="1"/>
</dbReference>
<dbReference type="Pfam" id="PF00575">
    <property type="entry name" value="S1"/>
    <property type="match status" value="1"/>
</dbReference>
<dbReference type="AlphaFoldDB" id="A0A6G7PWX4"/>
<evidence type="ECO:0000256" key="8">
    <source>
        <dbReference type="HAMAP-Rule" id="MF_01895"/>
    </source>
</evidence>
<feature type="region of interest" description="Disordered" evidence="9">
    <location>
        <begin position="711"/>
        <end position="731"/>
    </location>
</feature>
<gene>
    <name evidence="8 10" type="primary">rnr</name>
    <name evidence="10" type="ORF">G4V39_06385</name>
</gene>
<dbReference type="NCBIfam" id="TIGR02063">
    <property type="entry name" value="RNase_R"/>
    <property type="match status" value="1"/>
</dbReference>
<dbReference type="GO" id="GO:0003723">
    <property type="term" value="F:RNA binding"/>
    <property type="evidence" value="ECO:0007669"/>
    <property type="project" value="UniProtKB-UniRule"/>
</dbReference>
<comment type="subcellular location">
    <subcellularLocation>
        <location evidence="2 8">Cytoplasm</location>
    </subcellularLocation>
</comment>
<evidence type="ECO:0000256" key="7">
    <source>
        <dbReference type="ARBA" id="ARBA00022884"/>
    </source>
</evidence>
<dbReference type="HAMAP" id="MF_01895">
    <property type="entry name" value="RNase_R"/>
    <property type="match status" value="1"/>
</dbReference>
<dbReference type="InterPro" id="IPR050180">
    <property type="entry name" value="RNR_Ribonuclease"/>
</dbReference>
<name>A0A6G7PWX4_9BACT</name>
<dbReference type="Gene3D" id="2.40.50.140">
    <property type="entry name" value="Nucleic acid-binding proteins"/>
    <property type="match status" value="2"/>
</dbReference>
<proteinExistence type="inferred from homology"/>
<dbReference type="InterPro" id="IPR013223">
    <property type="entry name" value="RNase_B_OB_dom"/>
</dbReference>
<comment type="similarity">
    <text evidence="8">Belongs to the RNR ribonuclease family. RNase R subfamily.</text>
</comment>
<accession>A0A6G7PWX4</accession>
<dbReference type="InterPro" id="IPR004476">
    <property type="entry name" value="RNase_II/RNase_R"/>
</dbReference>
<dbReference type="PANTHER" id="PTHR23355">
    <property type="entry name" value="RIBONUCLEASE"/>
    <property type="match status" value="1"/>
</dbReference>
<evidence type="ECO:0000313" key="11">
    <source>
        <dbReference type="Proteomes" id="UP000502179"/>
    </source>
</evidence>
<dbReference type="PROSITE" id="PS50126">
    <property type="entry name" value="S1"/>
    <property type="match status" value="1"/>
</dbReference>
<dbReference type="InterPro" id="IPR003029">
    <property type="entry name" value="S1_domain"/>
</dbReference>
<dbReference type="InterPro" id="IPR001900">
    <property type="entry name" value="RNase_II/R"/>
</dbReference>
<dbReference type="InterPro" id="IPR011805">
    <property type="entry name" value="RNase_R"/>
</dbReference>
<evidence type="ECO:0000256" key="2">
    <source>
        <dbReference type="ARBA" id="ARBA00004496"/>
    </source>
</evidence>
<keyword evidence="6 8" id="KW-0269">Exonuclease</keyword>
<dbReference type="InterPro" id="IPR040476">
    <property type="entry name" value="CSD2"/>
</dbReference>
<keyword evidence="11" id="KW-1185">Reference proteome</keyword>
<dbReference type="KEGG" id="tav:G4V39_06385"/>
<dbReference type="RefSeq" id="WP_166032131.1">
    <property type="nucleotide sequence ID" value="NZ_CP048877.1"/>
</dbReference>
<keyword evidence="7 8" id="KW-0694">RNA-binding</keyword>